<comment type="caution">
    <text evidence="2">The sequence shown here is derived from an EMBL/GenBank/DDBJ whole genome shotgun (WGS) entry which is preliminary data.</text>
</comment>
<proteinExistence type="predicted"/>
<evidence type="ECO:0000313" key="3">
    <source>
        <dbReference type="Proteomes" id="UP000803844"/>
    </source>
</evidence>
<protein>
    <submittedName>
        <fullName evidence="2">Uncharacterized protein</fullName>
    </submittedName>
</protein>
<gene>
    <name evidence="2" type="ORF">M406DRAFT_74051</name>
</gene>
<dbReference type="AlphaFoldDB" id="A0A9P4XYP2"/>
<dbReference type="RefSeq" id="XP_040774399.1">
    <property type="nucleotide sequence ID" value="XM_040925690.1"/>
</dbReference>
<dbReference type="GeneID" id="63842819"/>
<accession>A0A9P4XYP2</accession>
<feature type="compositionally biased region" description="Polar residues" evidence="1">
    <location>
        <begin position="102"/>
        <end position="114"/>
    </location>
</feature>
<dbReference type="Proteomes" id="UP000803844">
    <property type="component" value="Unassembled WGS sequence"/>
</dbReference>
<feature type="non-terminal residue" evidence="2">
    <location>
        <position position="123"/>
    </location>
</feature>
<dbReference type="EMBL" id="MU032349">
    <property type="protein sequence ID" value="KAF3763438.1"/>
    <property type="molecule type" value="Genomic_DNA"/>
</dbReference>
<sequence>MAVLKFDSGDKVIADVTRESGAKLKIWGEVIEKQQSSSHDTNTYKIHVLKKMDIPQTMSDKGDAWKDSNEQSEWVAEAWVEAIPDTFELANYDDMLLCDTDPSTAGRSVSQPAGWSTGAAPNP</sequence>
<name>A0A9P4XYP2_CRYP1</name>
<reference evidence="2" key="1">
    <citation type="journal article" date="2020" name="Phytopathology">
        <title>Genome sequence of the chestnut blight fungus Cryphonectria parasitica EP155: A fundamental resource for an archetypical invasive plant pathogen.</title>
        <authorList>
            <person name="Crouch J.A."/>
            <person name="Dawe A."/>
            <person name="Aerts A."/>
            <person name="Barry K."/>
            <person name="Churchill A.C.L."/>
            <person name="Grimwood J."/>
            <person name="Hillman B."/>
            <person name="Milgroom M.G."/>
            <person name="Pangilinan J."/>
            <person name="Smith M."/>
            <person name="Salamov A."/>
            <person name="Schmutz J."/>
            <person name="Yadav J."/>
            <person name="Grigoriev I.V."/>
            <person name="Nuss D."/>
        </authorList>
    </citation>
    <scope>NUCLEOTIDE SEQUENCE</scope>
    <source>
        <strain evidence="2">EP155</strain>
    </source>
</reference>
<feature type="region of interest" description="Disordered" evidence="1">
    <location>
        <begin position="102"/>
        <end position="123"/>
    </location>
</feature>
<keyword evidence="3" id="KW-1185">Reference proteome</keyword>
<evidence type="ECO:0000256" key="1">
    <source>
        <dbReference type="SAM" id="MobiDB-lite"/>
    </source>
</evidence>
<evidence type="ECO:0000313" key="2">
    <source>
        <dbReference type="EMBL" id="KAF3763438.1"/>
    </source>
</evidence>
<organism evidence="2 3">
    <name type="scientific">Cryphonectria parasitica (strain ATCC 38755 / EP155)</name>
    <dbReference type="NCBI Taxonomy" id="660469"/>
    <lineage>
        <taxon>Eukaryota</taxon>
        <taxon>Fungi</taxon>
        <taxon>Dikarya</taxon>
        <taxon>Ascomycota</taxon>
        <taxon>Pezizomycotina</taxon>
        <taxon>Sordariomycetes</taxon>
        <taxon>Sordariomycetidae</taxon>
        <taxon>Diaporthales</taxon>
        <taxon>Cryphonectriaceae</taxon>
        <taxon>Cryphonectria-Endothia species complex</taxon>
        <taxon>Cryphonectria</taxon>
    </lineage>
</organism>